<proteinExistence type="predicted"/>
<dbReference type="eggNOG" id="arCOG03198">
    <property type="taxonomic scope" value="Archaea"/>
</dbReference>
<dbReference type="RefSeq" id="WP_013825443.1">
    <property type="nucleotide sequence ID" value="NC_015574.1"/>
</dbReference>
<dbReference type="AlphaFoldDB" id="F6D2K7"/>
<organism evidence="1 2">
    <name type="scientific">Methanobacterium paludis (strain DSM 25820 / JCM 18151 / SWAN1)</name>
    <dbReference type="NCBI Taxonomy" id="868131"/>
    <lineage>
        <taxon>Archaea</taxon>
        <taxon>Methanobacteriati</taxon>
        <taxon>Methanobacteriota</taxon>
        <taxon>Methanomada group</taxon>
        <taxon>Methanobacteria</taxon>
        <taxon>Methanobacteriales</taxon>
        <taxon>Methanobacteriaceae</taxon>
        <taxon>Methanobacterium</taxon>
    </lineage>
</organism>
<evidence type="ECO:0000313" key="2">
    <source>
        <dbReference type="Proteomes" id="UP000009231"/>
    </source>
</evidence>
<dbReference type="Pfam" id="PF04409">
    <property type="entry name" value="DUF530"/>
    <property type="match status" value="1"/>
</dbReference>
<evidence type="ECO:0008006" key="3">
    <source>
        <dbReference type="Google" id="ProtNLM"/>
    </source>
</evidence>
<accession>F6D2K7</accession>
<dbReference type="OrthoDB" id="85577at2157"/>
<keyword evidence="2" id="KW-1185">Reference proteome</keyword>
<dbReference type="InterPro" id="IPR007503">
    <property type="entry name" value="DUF530"/>
</dbReference>
<reference evidence="1 2" key="1">
    <citation type="journal article" date="2014" name="Int. J. Syst. Evol. Microbiol.">
        <title>Methanobacterium paludis sp. nov. and a novel strain of Methanobacterium lacus isolated from northern peatlands.</title>
        <authorList>
            <person name="Cadillo-Quiroz H."/>
            <person name="Brauer S.L."/>
            <person name="Goodson N."/>
            <person name="Yavitt J.B."/>
            <person name="Zinder S.H."/>
        </authorList>
    </citation>
    <scope>NUCLEOTIDE SEQUENCE [LARGE SCALE GENOMIC DNA]</scope>
    <source>
        <strain evidence="2">DSM 25820 / JCM 18151 / SWAN1</strain>
    </source>
</reference>
<dbReference type="STRING" id="868131.MSWAN_0916"/>
<evidence type="ECO:0000313" key="1">
    <source>
        <dbReference type="EMBL" id="AEG17941.1"/>
    </source>
</evidence>
<dbReference type="KEGG" id="mew:MSWAN_0916"/>
<protein>
    <recommendedName>
        <fullName evidence="3">DUF530 domain-containing protein</fullName>
    </recommendedName>
</protein>
<name>F6D2K7_METPW</name>
<gene>
    <name evidence="1" type="ordered locus">MSWAN_0916</name>
</gene>
<dbReference type="HOGENOM" id="CLU_531708_0_0_2"/>
<sequence>MNESGLIANAEKFLDGIKHERINADEIPDFKTFMEIYRYLKDNLDKLQDLRDTMEIKGYKAPYRSILRYGRQSSMEMKADDMYDISRHTHYFRMKAAAKKNILDRVKSAIASHKIALGHLEEFAIISCSSCGKKFRGHEISFIAFKACECGCNEFELSINKEGVYRLNIIKYLPLSGEYMVRMSELSPLGRDAFRKIVRIIKHEKRGIVKTLSLVVKVLEDGKWVRKRVNLDATDQLNYEKEIRRKYGSNARIEFMQVHRKKPAIINDKHVQTAVSIAYVKLAEHNAREIFDTVLNNFISNKEKLSFYDNALKTAKKRANRIAEDIDDKEDLTNELLYKMLKDEKLINDKGNRDKELEKDIKIRSKLEISLFVDMPQILILWDIIKYYLLTSYDRRSRYSGPFPNLRPSLDTNQMKAFEDFDEFVVGILRDYLAENIKYIPNIKSVVSKKFEIENKVKGLHVAINTPAAGAAILNTTGKLSIEDSAHIFSVNPAEVSKEVEKFKTFGKPQTKKAKKFLEMVKR</sequence>
<dbReference type="Proteomes" id="UP000009231">
    <property type="component" value="Chromosome"/>
</dbReference>
<dbReference type="GeneID" id="10668418"/>
<dbReference type="EMBL" id="CP002772">
    <property type="protein sequence ID" value="AEG17941.1"/>
    <property type="molecule type" value="Genomic_DNA"/>
</dbReference>